<dbReference type="Proteomes" id="UP000663868">
    <property type="component" value="Unassembled WGS sequence"/>
</dbReference>
<evidence type="ECO:0000313" key="4">
    <source>
        <dbReference type="Proteomes" id="UP000663868"/>
    </source>
</evidence>
<feature type="domain" description="Aminoglycoside phosphotransferase" evidence="2">
    <location>
        <begin position="92"/>
        <end position="295"/>
    </location>
</feature>
<dbReference type="InterPro" id="IPR011009">
    <property type="entry name" value="Kinase-like_dom_sf"/>
</dbReference>
<feature type="region of interest" description="Disordered" evidence="1">
    <location>
        <begin position="419"/>
        <end position="445"/>
    </location>
</feature>
<dbReference type="SUPFAM" id="SSF56112">
    <property type="entry name" value="Protein kinase-like (PK-like)"/>
    <property type="match status" value="1"/>
</dbReference>
<evidence type="ECO:0000256" key="1">
    <source>
        <dbReference type="SAM" id="MobiDB-lite"/>
    </source>
</evidence>
<dbReference type="Gene3D" id="3.90.1200.10">
    <property type="match status" value="1"/>
</dbReference>
<evidence type="ECO:0000313" key="3">
    <source>
        <dbReference type="EMBL" id="CAF3909793.1"/>
    </source>
</evidence>
<dbReference type="EMBL" id="CAJOBB010001837">
    <property type="protein sequence ID" value="CAF3909793.1"/>
    <property type="molecule type" value="Genomic_DNA"/>
</dbReference>
<dbReference type="Pfam" id="PF01636">
    <property type="entry name" value="APH"/>
    <property type="match status" value="1"/>
</dbReference>
<organism evidence="3 4">
    <name type="scientific">Adineta steineri</name>
    <dbReference type="NCBI Taxonomy" id="433720"/>
    <lineage>
        <taxon>Eukaryota</taxon>
        <taxon>Metazoa</taxon>
        <taxon>Spiralia</taxon>
        <taxon>Gnathifera</taxon>
        <taxon>Rotifera</taxon>
        <taxon>Eurotatoria</taxon>
        <taxon>Bdelloidea</taxon>
        <taxon>Adinetida</taxon>
        <taxon>Adinetidae</taxon>
        <taxon>Adineta</taxon>
    </lineage>
</organism>
<evidence type="ECO:0000259" key="2">
    <source>
        <dbReference type="Pfam" id="PF01636"/>
    </source>
</evidence>
<dbReference type="AlphaFoldDB" id="A0A819I8W4"/>
<comment type="caution">
    <text evidence="3">The sequence shown here is derived from an EMBL/GenBank/DDBJ whole genome shotgun (WGS) entry which is preliminary data.</text>
</comment>
<name>A0A819I8W4_9BILA</name>
<accession>A0A819I8W4</accession>
<sequence length="445" mass="49356">MVPLEMCDYQEASMVSQSEDTYSFGQKIDDLLDMAIKCRTADGSVHSSEMRLLLDKLEEIDNTDDALIKFTEAVLGGVQVKLQKNLGGGAKGRSGATIYFVYDGSAMVAVCKIFPKCEELVRELSSLSRLRQPEFTSFTIPAPLATAKIKDSNDAGVLVSTVAQGESIADLIDSVRKATTISDRNNILNQLQKAVVDIARALAELHTKPIGSGDLALDSYLTESIRRARRLVSVVAKEHAKLLDIFDFKIDEVRQQLEHLIEECLCEKSKAAIVHGDAHPGNLFWDSTAGVTFIDTPSLHYSMDSMGKPIGTPERDIASFEGRLVDLCRKAGISKNESKSFRDTFLNNYDAEKGGSLSEKKLKFFQLRFVLGELVQACNNERSKDIQGSKDIQEAIVSLKQILEKQWMDNQSKVEETMINKEHRDNYPSGRLRGGGESELSIELY</sequence>
<proteinExistence type="predicted"/>
<protein>
    <recommendedName>
        <fullName evidence="2">Aminoglycoside phosphotransferase domain-containing protein</fullName>
    </recommendedName>
</protein>
<dbReference type="InterPro" id="IPR002575">
    <property type="entry name" value="Aminoglycoside_PTrfase"/>
</dbReference>
<gene>
    <name evidence="3" type="ORF">KXQ929_LOCUS23287</name>
</gene>
<reference evidence="3" key="1">
    <citation type="submission" date="2021-02" db="EMBL/GenBank/DDBJ databases">
        <authorList>
            <person name="Nowell W R."/>
        </authorList>
    </citation>
    <scope>NUCLEOTIDE SEQUENCE</scope>
</reference>